<evidence type="ECO:0000313" key="10">
    <source>
        <dbReference type="Proteomes" id="UP000585474"/>
    </source>
</evidence>
<keyword evidence="5" id="KW-0539">Nucleus</keyword>
<evidence type="ECO:0000256" key="3">
    <source>
        <dbReference type="ARBA" id="ARBA00023125"/>
    </source>
</evidence>
<accession>A0A7J0EP04</accession>
<dbReference type="SMART" id="SM00353">
    <property type="entry name" value="HLH"/>
    <property type="match status" value="1"/>
</dbReference>
<keyword evidence="4" id="KW-0804">Transcription</keyword>
<dbReference type="Proteomes" id="UP000585474">
    <property type="component" value="Unassembled WGS sequence"/>
</dbReference>
<feature type="compositionally biased region" description="Low complexity" evidence="7">
    <location>
        <begin position="532"/>
        <end position="547"/>
    </location>
</feature>
<dbReference type="PANTHER" id="PTHR47001:SF1">
    <property type="entry name" value="TRANSCRIPTION FACTOR BHLH11"/>
    <property type="match status" value="1"/>
</dbReference>
<evidence type="ECO:0000256" key="1">
    <source>
        <dbReference type="ARBA" id="ARBA00004123"/>
    </source>
</evidence>
<dbReference type="GO" id="GO:0006879">
    <property type="term" value="P:intracellular iron ion homeostasis"/>
    <property type="evidence" value="ECO:0007669"/>
    <property type="project" value="InterPro"/>
</dbReference>
<evidence type="ECO:0000256" key="5">
    <source>
        <dbReference type="ARBA" id="ARBA00023242"/>
    </source>
</evidence>
<dbReference type="SUPFAM" id="SSF47459">
    <property type="entry name" value="HLH, helix-loop-helix DNA-binding domain"/>
    <property type="match status" value="1"/>
</dbReference>
<dbReference type="InterPro" id="IPR057075">
    <property type="entry name" value="bHLH_IRO3"/>
</dbReference>
<evidence type="ECO:0000256" key="2">
    <source>
        <dbReference type="ARBA" id="ARBA00023015"/>
    </source>
</evidence>
<dbReference type="EMBL" id="BJWL01000005">
    <property type="protein sequence ID" value="GFY88010.1"/>
    <property type="molecule type" value="Genomic_DNA"/>
</dbReference>
<gene>
    <name evidence="9" type="ORF">Acr_05g0016490</name>
</gene>
<dbReference type="Gene3D" id="4.10.280.10">
    <property type="entry name" value="Helix-loop-helix DNA-binding domain"/>
    <property type="match status" value="1"/>
</dbReference>
<feature type="coiled-coil region" evidence="6">
    <location>
        <begin position="370"/>
        <end position="425"/>
    </location>
</feature>
<dbReference type="GO" id="GO:0046983">
    <property type="term" value="F:protein dimerization activity"/>
    <property type="evidence" value="ECO:0007669"/>
    <property type="project" value="InterPro"/>
</dbReference>
<name>A0A7J0EP04_9ERIC</name>
<dbReference type="GO" id="GO:0005634">
    <property type="term" value="C:nucleus"/>
    <property type="evidence" value="ECO:0007669"/>
    <property type="project" value="UniProtKB-SubCell"/>
</dbReference>
<evidence type="ECO:0000256" key="7">
    <source>
        <dbReference type="SAM" id="MobiDB-lite"/>
    </source>
</evidence>
<dbReference type="GO" id="GO:0003700">
    <property type="term" value="F:DNA-binding transcription factor activity"/>
    <property type="evidence" value="ECO:0007669"/>
    <property type="project" value="InterPro"/>
</dbReference>
<dbReference type="Pfam" id="PF23177">
    <property type="entry name" value="bHLH_IRO3"/>
    <property type="match status" value="1"/>
</dbReference>
<feature type="compositionally biased region" description="Polar residues" evidence="7">
    <location>
        <begin position="345"/>
        <end position="355"/>
    </location>
</feature>
<feature type="domain" description="BHLH" evidence="8">
    <location>
        <begin position="302"/>
        <end position="380"/>
    </location>
</feature>
<sequence>MSLALRLGKGMTGGALILKKNPNRISVLQGAMSRDPTHCYDIQLNIPEESRRNKGQSLMTKQCHVPFLATEITLDLIADSSTEQATNTRDVQEEHDHHDELKIDGDVKGVEQGEQPSTLEIPHPVVRRTLREHQPSSIYPSSEYLLIIDEEEPESFSEAQTSKEKFVSSCVLDNKKANKKSKSDILDEPNTHNACRTLYERDEIIRTMGMEIVKLHPTLKEKQCIRANASHGVPIDGEELSLMGKLVFSLFAPKIEVLDPPKKFSLPKFMTYDGKSDPYTHISHFRQIYKKHEVEVKDPIAARKFQKADREKLRRDRLNEQFLELGNALGLPMSGHQLKKGQLGRNLSNSDSLSRYRNPDRPKNDKATILTDTIQVLKDLTAEVNRLRAECTVLSEESHELTQEKNELREEKASLKSDIDNLNLQYHQRIRDVFPWAAIDSSFVMAPPPYPYPVHLPVPYGPNSNAPSSSATPFLWKSQSWGSNNDKSDESNDVVTDLELKMPGSTAQQELSLGERKGKKTQRKEKTIAEGSSSSRHSSSPDFQDSSNGTQNHGVL</sequence>
<feature type="region of interest" description="Disordered" evidence="7">
    <location>
        <begin position="501"/>
        <end position="556"/>
    </location>
</feature>
<evidence type="ECO:0000256" key="6">
    <source>
        <dbReference type="SAM" id="Coils"/>
    </source>
</evidence>
<keyword evidence="6" id="KW-0175">Coiled coil</keyword>
<evidence type="ECO:0000313" key="9">
    <source>
        <dbReference type="EMBL" id="GFY88010.1"/>
    </source>
</evidence>
<reference evidence="9 10" key="1">
    <citation type="submission" date="2019-07" db="EMBL/GenBank/DDBJ databases">
        <title>De Novo Assembly of kiwifruit Actinidia rufa.</title>
        <authorList>
            <person name="Sugita-Konishi S."/>
            <person name="Sato K."/>
            <person name="Mori E."/>
            <person name="Abe Y."/>
            <person name="Kisaki G."/>
            <person name="Hamano K."/>
            <person name="Suezawa K."/>
            <person name="Otani M."/>
            <person name="Fukuda T."/>
            <person name="Manabe T."/>
            <person name="Gomi K."/>
            <person name="Tabuchi M."/>
            <person name="Akimitsu K."/>
            <person name="Kataoka I."/>
        </authorList>
    </citation>
    <scope>NUCLEOTIDE SEQUENCE [LARGE SCALE GENOMIC DNA]</scope>
    <source>
        <strain evidence="10">cv. Fuchu</strain>
    </source>
</reference>
<organism evidence="9 10">
    <name type="scientific">Actinidia rufa</name>
    <dbReference type="NCBI Taxonomy" id="165716"/>
    <lineage>
        <taxon>Eukaryota</taxon>
        <taxon>Viridiplantae</taxon>
        <taxon>Streptophyta</taxon>
        <taxon>Embryophyta</taxon>
        <taxon>Tracheophyta</taxon>
        <taxon>Spermatophyta</taxon>
        <taxon>Magnoliopsida</taxon>
        <taxon>eudicotyledons</taxon>
        <taxon>Gunneridae</taxon>
        <taxon>Pentapetalae</taxon>
        <taxon>asterids</taxon>
        <taxon>Ericales</taxon>
        <taxon>Actinidiaceae</taxon>
        <taxon>Actinidia</taxon>
    </lineage>
</organism>
<dbReference type="AlphaFoldDB" id="A0A7J0EP04"/>
<dbReference type="CDD" id="cd11446">
    <property type="entry name" value="bHLH_AtILR3_like"/>
    <property type="match status" value="1"/>
</dbReference>
<comment type="caution">
    <text evidence="9">The sequence shown here is derived from an EMBL/GenBank/DDBJ whole genome shotgun (WGS) entry which is preliminary data.</text>
</comment>
<dbReference type="InterPro" id="IPR011598">
    <property type="entry name" value="bHLH_dom"/>
</dbReference>
<comment type="subcellular location">
    <subcellularLocation>
        <location evidence="1">Nucleus</location>
    </subcellularLocation>
</comment>
<keyword evidence="3 9" id="KW-0238">DNA-binding</keyword>
<keyword evidence="2" id="KW-0805">Transcription regulation</keyword>
<dbReference type="PANTHER" id="PTHR47001">
    <property type="entry name" value="TRANSCRIPTION FACTOR BHLH121"/>
    <property type="match status" value="1"/>
</dbReference>
<keyword evidence="10" id="KW-1185">Reference proteome</keyword>
<dbReference type="OrthoDB" id="515493at2759"/>
<dbReference type="InterPro" id="IPR036638">
    <property type="entry name" value="HLH_DNA-bd_sf"/>
</dbReference>
<feature type="region of interest" description="Disordered" evidence="7">
    <location>
        <begin position="335"/>
        <end position="365"/>
    </location>
</feature>
<evidence type="ECO:0000256" key="4">
    <source>
        <dbReference type="ARBA" id="ARBA00023163"/>
    </source>
</evidence>
<proteinExistence type="predicted"/>
<dbReference type="InterPro" id="IPR044579">
    <property type="entry name" value="bHLH11/121"/>
</dbReference>
<protein>
    <submittedName>
        <fullName evidence="9">Basic helix-loop-helix (BHLH) DNA-binding superfamily protein</fullName>
    </submittedName>
</protein>
<dbReference type="GO" id="GO:0003677">
    <property type="term" value="F:DNA binding"/>
    <property type="evidence" value="ECO:0007669"/>
    <property type="project" value="UniProtKB-KW"/>
</dbReference>
<dbReference type="PROSITE" id="PS50888">
    <property type="entry name" value="BHLH"/>
    <property type="match status" value="1"/>
</dbReference>
<evidence type="ECO:0000259" key="8">
    <source>
        <dbReference type="PROSITE" id="PS50888"/>
    </source>
</evidence>